<name>A0ABR3QMM7_9PLEO</name>
<dbReference type="PROSITE" id="PS50280">
    <property type="entry name" value="SET"/>
    <property type="match status" value="1"/>
</dbReference>
<sequence length="494" mass="56148">MTDFPTIDVSNGHRADVLSAQLKYTVSEASKALADIKHAALDSWYIEHERKRPVDIERGHALFMRWNRYSHREPQMILFASDGRVLLGLRIQRLAKSLLKRASDINISAKLEAKAVTKSRLYLNDLEEFKARMTRMRKMLEDIIDEADVDAKEETTKMRGLSIISTPEAADGVLKARQYTLDEEEYSSKTKEFVLRASRSSQADLYDVHDIRGKGKGVIAKRRISKGDVIMLDSPAIVSSARLPIHVTPSEGSELLETAASMLKGEDYNTIMALDKPAGATGLDAILKTNSFSCRFNDGGVGDEYLCLFPQVSRINHACQPNANAKFIPPTLLMEIRAMRDIEPGQEITISYGKVDLKFAERQKLYHDNWGFKCTCNLCASGIYKITESDWRRERFAELHQMLETLTTETYDAEQVVQWENEIFEISQTEGLEVLVTEDMERMAYVYAGLGNRSEALAWGQKAKRNLLQWKLGPNQFNDDHKRIEELLLELKRA</sequence>
<dbReference type="PANTHER" id="PTHR47332:SF6">
    <property type="entry name" value="SET DOMAIN-CONTAINING PROTEIN"/>
    <property type="match status" value="1"/>
</dbReference>
<feature type="domain" description="SET" evidence="1">
    <location>
        <begin position="191"/>
        <end position="353"/>
    </location>
</feature>
<organism evidence="2 3">
    <name type="scientific">Paraconiothyrium brasiliense</name>
    <dbReference type="NCBI Taxonomy" id="300254"/>
    <lineage>
        <taxon>Eukaryota</taxon>
        <taxon>Fungi</taxon>
        <taxon>Dikarya</taxon>
        <taxon>Ascomycota</taxon>
        <taxon>Pezizomycotina</taxon>
        <taxon>Dothideomycetes</taxon>
        <taxon>Pleosporomycetidae</taxon>
        <taxon>Pleosporales</taxon>
        <taxon>Massarineae</taxon>
        <taxon>Didymosphaeriaceae</taxon>
        <taxon>Paraconiothyrium</taxon>
    </lineage>
</organism>
<dbReference type="PANTHER" id="PTHR47332">
    <property type="entry name" value="SET DOMAIN-CONTAINING PROTEIN 5"/>
    <property type="match status" value="1"/>
</dbReference>
<evidence type="ECO:0000313" key="3">
    <source>
        <dbReference type="Proteomes" id="UP001521785"/>
    </source>
</evidence>
<dbReference type="Pfam" id="PF00856">
    <property type="entry name" value="SET"/>
    <property type="match status" value="1"/>
</dbReference>
<dbReference type="Proteomes" id="UP001521785">
    <property type="component" value="Unassembled WGS sequence"/>
</dbReference>
<dbReference type="SUPFAM" id="SSF82199">
    <property type="entry name" value="SET domain"/>
    <property type="match status" value="1"/>
</dbReference>
<protein>
    <recommendedName>
        <fullName evidence="1">SET domain-containing protein</fullName>
    </recommendedName>
</protein>
<dbReference type="InterPro" id="IPR053185">
    <property type="entry name" value="SET_domain_protein"/>
</dbReference>
<dbReference type="CDD" id="cd20071">
    <property type="entry name" value="SET_SMYD"/>
    <property type="match status" value="1"/>
</dbReference>
<dbReference type="InterPro" id="IPR046341">
    <property type="entry name" value="SET_dom_sf"/>
</dbReference>
<comment type="caution">
    <text evidence="2">The sequence shown here is derived from an EMBL/GenBank/DDBJ whole genome shotgun (WGS) entry which is preliminary data.</text>
</comment>
<proteinExistence type="predicted"/>
<evidence type="ECO:0000259" key="1">
    <source>
        <dbReference type="PROSITE" id="PS50280"/>
    </source>
</evidence>
<dbReference type="Gene3D" id="2.170.270.10">
    <property type="entry name" value="SET domain"/>
    <property type="match status" value="1"/>
</dbReference>
<dbReference type="InterPro" id="IPR001214">
    <property type="entry name" value="SET_dom"/>
</dbReference>
<reference evidence="2 3" key="1">
    <citation type="submission" date="2024-02" db="EMBL/GenBank/DDBJ databases">
        <title>De novo assembly and annotation of 12 fungi associated with fruit tree decline syndrome in Ontario, Canada.</title>
        <authorList>
            <person name="Sulman M."/>
            <person name="Ellouze W."/>
            <person name="Ilyukhin E."/>
        </authorList>
    </citation>
    <scope>NUCLEOTIDE SEQUENCE [LARGE SCALE GENOMIC DNA]</scope>
    <source>
        <strain evidence="2 3">M42-189</strain>
    </source>
</reference>
<accession>A0ABR3QMM7</accession>
<dbReference type="SMART" id="SM00317">
    <property type="entry name" value="SET"/>
    <property type="match status" value="1"/>
</dbReference>
<gene>
    <name evidence="2" type="ORF">SLS60_010831</name>
</gene>
<keyword evidence="3" id="KW-1185">Reference proteome</keyword>
<evidence type="ECO:0000313" key="2">
    <source>
        <dbReference type="EMBL" id="KAL1593223.1"/>
    </source>
</evidence>
<dbReference type="EMBL" id="JAKJXO020000019">
    <property type="protein sequence ID" value="KAL1593223.1"/>
    <property type="molecule type" value="Genomic_DNA"/>
</dbReference>